<proteinExistence type="predicted"/>
<dbReference type="AlphaFoldDB" id="A0A915JXH4"/>
<dbReference type="WBParaSite" id="nRc.2.0.1.t31031-RA">
    <property type="protein sequence ID" value="nRc.2.0.1.t31031-RA"/>
    <property type="gene ID" value="nRc.2.0.1.g31031"/>
</dbReference>
<name>A0A915JXH4_ROMCU</name>
<accession>A0A915JXH4</accession>
<dbReference type="SUPFAM" id="SSF50494">
    <property type="entry name" value="Trypsin-like serine proteases"/>
    <property type="match status" value="1"/>
</dbReference>
<dbReference type="Proteomes" id="UP000887565">
    <property type="component" value="Unplaced"/>
</dbReference>
<evidence type="ECO:0000313" key="2">
    <source>
        <dbReference type="WBParaSite" id="nRc.2.0.1.t31031-RA"/>
    </source>
</evidence>
<protein>
    <submittedName>
        <fullName evidence="2">Uncharacterized protein</fullName>
    </submittedName>
</protein>
<evidence type="ECO:0000313" key="1">
    <source>
        <dbReference type="Proteomes" id="UP000887565"/>
    </source>
</evidence>
<sequence>MPHNGDSGSPLVCSHGNKLVARGLLTASNFTLSRFTDIPFHLEWIFEVINKTEKAAVYESGLAHYINESTGNEADSKLMEDHLQYLYAGLSNTLRLDMRNNIANTPIMDYGVLKTVEKILNIRRGFCLEEIIGYSSVANLTGCVILCYNENYHGGCNYSPLNNRCYFAKVKQSPSVVIDTEMSIFVSFKNAQVKLQPEHSSSSLPNQMYQPPENRATKWFQHYEVSIHGTKWTDFHCLAMLQSSAESYDRICVSSNCLQQL</sequence>
<dbReference type="InterPro" id="IPR009003">
    <property type="entry name" value="Peptidase_S1_PA"/>
</dbReference>
<keyword evidence="1" id="KW-1185">Reference proteome</keyword>
<reference evidence="2" key="1">
    <citation type="submission" date="2022-11" db="UniProtKB">
        <authorList>
            <consortium name="WormBaseParasite"/>
        </authorList>
    </citation>
    <scope>IDENTIFICATION</scope>
</reference>
<organism evidence="1 2">
    <name type="scientific">Romanomermis culicivorax</name>
    <name type="common">Nematode worm</name>
    <dbReference type="NCBI Taxonomy" id="13658"/>
    <lineage>
        <taxon>Eukaryota</taxon>
        <taxon>Metazoa</taxon>
        <taxon>Ecdysozoa</taxon>
        <taxon>Nematoda</taxon>
        <taxon>Enoplea</taxon>
        <taxon>Dorylaimia</taxon>
        <taxon>Mermithida</taxon>
        <taxon>Mermithoidea</taxon>
        <taxon>Mermithidae</taxon>
        <taxon>Romanomermis</taxon>
    </lineage>
</organism>